<feature type="compositionally biased region" description="Low complexity" evidence="8">
    <location>
        <begin position="1246"/>
        <end position="1257"/>
    </location>
</feature>
<dbReference type="Proteomes" id="UP000694867">
    <property type="component" value="Unplaced"/>
</dbReference>
<dbReference type="GO" id="GO:0097108">
    <property type="term" value="F:hedgehog family protein binding"/>
    <property type="evidence" value="ECO:0007669"/>
    <property type="project" value="TreeGrafter"/>
</dbReference>
<name>A0AAJ7PAQ5_9ACAR</name>
<keyword evidence="6" id="KW-0675">Receptor</keyword>
<feature type="transmembrane region" description="Helical" evidence="9">
    <location>
        <begin position="1023"/>
        <end position="1042"/>
    </location>
</feature>
<feature type="transmembrane region" description="Helical" evidence="9">
    <location>
        <begin position="691"/>
        <end position="710"/>
    </location>
</feature>
<evidence type="ECO:0000256" key="1">
    <source>
        <dbReference type="ARBA" id="ARBA00004141"/>
    </source>
</evidence>
<feature type="transmembrane region" description="Helical" evidence="9">
    <location>
        <begin position="565"/>
        <end position="590"/>
    </location>
</feature>
<feature type="transmembrane region" description="Helical" evidence="9">
    <location>
        <begin position="1062"/>
        <end position="1082"/>
    </location>
</feature>
<dbReference type="GO" id="GO:0045879">
    <property type="term" value="P:negative regulation of smoothened signaling pathway"/>
    <property type="evidence" value="ECO:0007669"/>
    <property type="project" value="TreeGrafter"/>
</dbReference>
<feature type="transmembrane region" description="Helical" evidence="9">
    <location>
        <begin position="990"/>
        <end position="1011"/>
    </location>
</feature>
<dbReference type="InterPro" id="IPR053958">
    <property type="entry name" value="HMGCR/SNAP/NPC1-like_SSD"/>
</dbReference>
<dbReference type="Pfam" id="PF03176">
    <property type="entry name" value="MMPL"/>
    <property type="match status" value="1"/>
</dbReference>
<feature type="transmembrane region" description="Helical" evidence="9">
    <location>
        <begin position="490"/>
        <end position="508"/>
    </location>
</feature>
<proteinExistence type="inferred from homology"/>
<feature type="compositionally biased region" description="Basic and acidic residues" evidence="8">
    <location>
        <begin position="1155"/>
        <end position="1169"/>
    </location>
</feature>
<feature type="region of interest" description="Disordered" evidence="8">
    <location>
        <begin position="1223"/>
        <end position="1257"/>
    </location>
</feature>
<dbReference type="InterPro" id="IPR004869">
    <property type="entry name" value="MMPL_dom"/>
</dbReference>
<evidence type="ECO:0000256" key="7">
    <source>
        <dbReference type="ARBA" id="ARBA00023180"/>
    </source>
</evidence>
<gene>
    <name evidence="12" type="primary">LOC100905448</name>
</gene>
<evidence type="ECO:0000256" key="9">
    <source>
        <dbReference type="SAM" id="Phobius"/>
    </source>
</evidence>
<dbReference type="NCBIfam" id="TIGR00918">
    <property type="entry name" value="2A060602"/>
    <property type="match status" value="1"/>
</dbReference>
<dbReference type="InterPro" id="IPR004766">
    <property type="entry name" value="TM_rcpt_patched"/>
</dbReference>
<keyword evidence="7" id="KW-0325">Glycoprotein</keyword>
<feature type="domain" description="SSD" evidence="10">
    <location>
        <begin position="429"/>
        <end position="590"/>
    </location>
</feature>
<feature type="transmembrane region" description="Helical" evidence="9">
    <location>
        <begin position="966"/>
        <end position="984"/>
    </location>
</feature>
<sequence>MSSTSNDTLSKLITRHTVDGVEFDLLHRTSWADAYTAYRCIKKEKATGNQASLWVRSQLQSHLYDIGSAIQRNAGKILFVGLLVLAAFCIGLKSVHIENDLEKLWVEEGGRVTRELDYIRAKLDASPATFSDQILIQTPVAGASQNILRADNLLSHARMLELALQIEVELYDYAWSLEDICVKPSVPPTGLYYVDDRLEKLMPCIIMTPLDCFWEGSKLLNRRNVPYAVLGNDTQYLRWTYLNPVQQLIDAQSQFNGTEFPYDLMQKYISRAGIGTAYMERPCLDPSDPNCPKTAPNAKSKTPPSTSHIGAALTGGCYGIASNYMHWHEDLILGGIQKNRSGVIVKAEALQSIVRIMEDKEVYAHHADSHSQVNSDWTVERAREVINAWQKKFTEQVMKKAQEGEKKQQYNVFTFNALKHIVSSFSKPNISGLIIGAVIVAVYVCSVLVNFQKPELSQAFVGFIGVVVVALSLTSGFGFCALIGLTFNVISTQVLPFLALSLGTRGIFQLTHTLNKIVSSGAVPLEEQTGECLKRTGVNIVLSNTATILAFFAASLIPIPALRVFSLQAAILLTFSLGSVLFLLPAVFSLDLQRRASRRLELLCCLKASEPNHETLDGRNDSATELVTGQPVRVRDEAFVKPTVSVISIEENDENELRLRRQRGIDDGCFGFSLSSFASDVYAPLVHHPAVRTLAVLSFIGLLIFGMWGVTHLEDGMQLSDLIPKQSHEYEYLIRQEKYFRFYSIFAITQANFEYPANQRLLHEYHSAFARVGNIVKNDDGGLPDFWLSLFRDWLLGLQKTFDDELRQGFVNTEGWTANATTDAVLAYKLLVQTGRSDNPINKSQILTNRLVDRDGIIDNKAFYNYLTAWYNNDPLAYQASQAQLVPQPPHWDMIARSNELRIKKSSAIQYSQLPFYLHNLNSTKEITSVIAQLRAISEKFEDRGLPNFPTGLPIVYWEQYLNLRFYMMLAIVLILVTVFIIISSVLLNLAVALTITVVLASCVCQVLGVLHALHMTLSAVPAVLVIMSIGMGVDFMLHLTMAYLTALGNKTRRVSMALEYMFAPMVHSVITTLLGIAMLAFSDFEFVIRHFSYLLSAIVVIYSYSGFVVLPVLLNLVGPQGELIPRKNLNRIEPPTPRSSPILKSRSSSRRKSRPDDLSKRNSRREALAARSDFSLSTITEEPSSYQCSSPEPEPAKIVVEPEITVETTTTTTNMCNGTVTASATTSAPSPMPSTASSGIDSRTDSPTVVTTTDVTPSGTNVTTKVTTTAKVKVEVHAPMPYVHHDYYWAGRPPSRRSSRQTSDFKRPAGQYAEFNKCR</sequence>
<dbReference type="RefSeq" id="XP_018496767.1">
    <property type="nucleotide sequence ID" value="XM_018641251.1"/>
</dbReference>
<feature type="transmembrane region" description="Helical" evidence="9">
    <location>
        <begin position="1094"/>
        <end position="1118"/>
    </location>
</feature>
<evidence type="ECO:0000256" key="8">
    <source>
        <dbReference type="SAM" id="MobiDB-lite"/>
    </source>
</evidence>
<keyword evidence="5 9" id="KW-0472">Membrane</keyword>
<feature type="compositionally biased region" description="Polar residues" evidence="8">
    <location>
        <begin position="1175"/>
        <end position="1191"/>
    </location>
</feature>
<dbReference type="InterPro" id="IPR000731">
    <property type="entry name" value="SSD"/>
</dbReference>
<evidence type="ECO:0000313" key="12">
    <source>
        <dbReference type="RefSeq" id="XP_018496767.1"/>
    </source>
</evidence>
<protein>
    <submittedName>
        <fullName evidence="12">Protein patched homolog 1</fullName>
    </submittedName>
</protein>
<evidence type="ECO:0000259" key="10">
    <source>
        <dbReference type="PROSITE" id="PS50156"/>
    </source>
</evidence>
<evidence type="ECO:0000256" key="2">
    <source>
        <dbReference type="ARBA" id="ARBA00005585"/>
    </source>
</evidence>
<dbReference type="GO" id="GO:0005886">
    <property type="term" value="C:plasma membrane"/>
    <property type="evidence" value="ECO:0007669"/>
    <property type="project" value="TreeGrafter"/>
</dbReference>
<feature type="compositionally biased region" description="Low complexity" evidence="8">
    <location>
        <begin position="1223"/>
        <end position="1239"/>
    </location>
</feature>
<evidence type="ECO:0000256" key="5">
    <source>
        <dbReference type="ARBA" id="ARBA00023136"/>
    </source>
</evidence>
<dbReference type="GO" id="GO:0005119">
    <property type="term" value="F:smoothened binding"/>
    <property type="evidence" value="ECO:0007669"/>
    <property type="project" value="TreeGrafter"/>
</dbReference>
<feature type="region of interest" description="Disordered" evidence="8">
    <location>
        <begin position="1289"/>
        <end position="1320"/>
    </location>
</feature>
<accession>A0AAJ7PAQ5</accession>
<dbReference type="PROSITE" id="PS50156">
    <property type="entry name" value="SSD"/>
    <property type="match status" value="1"/>
</dbReference>
<evidence type="ECO:0000256" key="4">
    <source>
        <dbReference type="ARBA" id="ARBA00022989"/>
    </source>
</evidence>
<keyword evidence="3 9" id="KW-0812">Transmembrane</keyword>
<comment type="subcellular location">
    <subcellularLocation>
        <location evidence="1">Membrane</location>
        <topology evidence="1">Multi-pass membrane protein</topology>
    </subcellularLocation>
</comment>
<comment type="similarity">
    <text evidence="2">Belongs to the patched family.</text>
</comment>
<evidence type="ECO:0000256" key="3">
    <source>
        <dbReference type="ARBA" id="ARBA00022692"/>
    </source>
</evidence>
<feature type="transmembrane region" description="Helical" evidence="9">
    <location>
        <begin position="461"/>
        <end position="484"/>
    </location>
</feature>
<feature type="transmembrane region" description="Helical" evidence="9">
    <location>
        <begin position="538"/>
        <end position="559"/>
    </location>
</feature>
<dbReference type="Pfam" id="PF12349">
    <property type="entry name" value="Sterol-sensing"/>
    <property type="match status" value="1"/>
</dbReference>
<organism evidence="11 12">
    <name type="scientific">Galendromus occidentalis</name>
    <name type="common">western predatory mite</name>
    <dbReference type="NCBI Taxonomy" id="34638"/>
    <lineage>
        <taxon>Eukaryota</taxon>
        <taxon>Metazoa</taxon>
        <taxon>Ecdysozoa</taxon>
        <taxon>Arthropoda</taxon>
        <taxon>Chelicerata</taxon>
        <taxon>Arachnida</taxon>
        <taxon>Acari</taxon>
        <taxon>Parasitiformes</taxon>
        <taxon>Mesostigmata</taxon>
        <taxon>Gamasina</taxon>
        <taxon>Phytoseioidea</taxon>
        <taxon>Phytoseiidae</taxon>
        <taxon>Typhlodrominae</taxon>
        <taxon>Galendromus</taxon>
    </lineage>
</organism>
<feature type="transmembrane region" description="Helical" evidence="9">
    <location>
        <begin position="430"/>
        <end position="449"/>
    </location>
</feature>
<dbReference type="GO" id="GO:0008158">
    <property type="term" value="F:hedgehog receptor activity"/>
    <property type="evidence" value="ECO:0007669"/>
    <property type="project" value="InterPro"/>
</dbReference>
<dbReference type="Gene3D" id="1.20.1640.10">
    <property type="entry name" value="Multidrug efflux transporter AcrB transmembrane domain"/>
    <property type="match status" value="2"/>
</dbReference>
<keyword evidence="4 9" id="KW-1133">Transmembrane helix</keyword>
<dbReference type="SUPFAM" id="SSF82866">
    <property type="entry name" value="Multidrug efflux transporter AcrB transmembrane domain"/>
    <property type="match status" value="2"/>
</dbReference>
<evidence type="ECO:0000256" key="6">
    <source>
        <dbReference type="ARBA" id="ARBA00023170"/>
    </source>
</evidence>
<dbReference type="GeneID" id="100905448"/>
<feature type="region of interest" description="Disordered" evidence="8">
    <location>
        <begin position="1129"/>
        <end position="1197"/>
    </location>
</feature>
<keyword evidence="11" id="KW-1185">Reference proteome</keyword>
<dbReference type="CTD" id="35851"/>
<dbReference type="PANTHER" id="PTHR46022">
    <property type="entry name" value="PROTEIN PATCHED"/>
    <property type="match status" value="1"/>
</dbReference>
<evidence type="ECO:0000313" key="11">
    <source>
        <dbReference type="Proteomes" id="UP000694867"/>
    </source>
</evidence>
<dbReference type="KEGG" id="goe:100905448"/>
<reference evidence="12" key="1">
    <citation type="submission" date="2025-08" db="UniProtKB">
        <authorList>
            <consortium name="RefSeq"/>
        </authorList>
    </citation>
    <scope>IDENTIFICATION</scope>
</reference>
<dbReference type="PANTHER" id="PTHR46022:SF1">
    <property type="entry name" value="PROTEIN PATCHED"/>
    <property type="match status" value="1"/>
</dbReference>